<keyword evidence="4" id="KW-1185">Reference proteome</keyword>
<reference evidence="3 4" key="1">
    <citation type="journal article" date="2021" name="Elife">
        <title>Chloroplast acquisition without the gene transfer in kleptoplastic sea slugs, Plakobranchus ocellatus.</title>
        <authorList>
            <person name="Maeda T."/>
            <person name="Takahashi S."/>
            <person name="Yoshida T."/>
            <person name="Shimamura S."/>
            <person name="Takaki Y."/>
            <person name="Nagai Y."/>
            <person name="Toyoda A."/>
            <person name="Suzuki Y."/>
            <person name="Arimoto A."/>
            <person name="Ishii H."/>
            <person name="Satoh N."/>
            <person name="Nishiyama T."/>
            <person name="Hasebe M."/>
            <person name="Maruyama T."/>
            <person name="Minagawa J."/>
            <person name="Obokata J."/>
            <person name="Shigenobu S."/>
        </authorList>
    </citation>
    <scope>NUCLEOTIDE SEQUENCE [LARGE SCALE GENOMIC DNA]</scope>
</reference>
<evidence type="ECO:0000313" key="3">
    <source>
        <dbReference type="EMBL" id="GFN98055.1"/>
    </source>
</evidence>
<feature type="signal peptide" evidence="2">
    <location>
        <begin position="1"/>
        <end position="17"/>
    </location>
</feature>
<evidence type="ECO:0000256" key="2">
    <source>
        <dbReference type="SAM" id="SignalP"/>
    </source>
</evidence>
<dbReference type="Proteomes" id="UP000735302">
    <property type="component" value="Unassembled WGS sequence"/>
</dbReference>
<dbReference type="AlphaFoldDB" id="A0AAV3ZQ42"/>
<protein>
    <submittedName>
        <fullName evidence="3">Uncharacterized protein</fullName>
    </submittedName>
</protein>
<comment type="caution">
    <text evidence="3">The sequence shown here is derived from an EMBL/GenBank/DDBJ whole genome shotgun (WGS) entry which is preliminary data.</text>
</comment>
<proteinExistence type="predicted"/>
<accession>A0AAV3ZQ42</accession>
<feature type="region of interest" description="Disordered" evidence="1">
    <location>
        <begin position="58"/>
        <end position="106"/>
    </location>
</feature>
<keyword evidence="2" id="KW-0732">Signal</keyword>
<sequence>MTLGYTRVLFLVRSVAGEGSFVVPWMRSPWATSTDASDAQQCGVGRAAISSIVPWKHGTRNGVRSSPQQGDLSFLGPPSDQGAGGGVRTRDRRVPSNIRADSLTTEPPRPQIIKERVFFLLVYSLSNTGGCQVYGSRQARASVTRVILDPPTEESMLISGWIL</sequence>
<evidence type="ECO:0000313" key="4">
    <source>
        <dbReference type="Proteomes" id="UP000735302"/>
    </source>
</evidence>
<organism evidence="3 4">
    <name type="scientific">Plakobranchus ocellatus</name>
    <dbReference type="NCBI Taxonomy" id="259542"/>
    <lineage>
        <taxon>Eukaryota</taxon>
        <taxon>Metazoa</taxon>
        <taxon>Spiralia</taxon>
        <taxon>Lophotrochozoa</taxon>
        <taxon>Mollusca</taxon>
        <taxon>Gastropoda</taxon>
        <taxon>Heterobranchia</taxon>
        <taxon>Euthyneura</taxon>
        <taxon>Panpulmonata</taxon>
        <taxon>Sacoglossa</taxon>
        <taxon>Placobranchoidea</taxon>
        <taxon>Plakobranchidae</taxon>
        <taxon>Plakobranchus</taxon>
    </lineage>
</organism>
<feature type="chain" id="PRO_5043932364" evidence="2">
    <location>
        <begin position="18"/>
        <end position="163"/>
    </location>
</feature>
<evidence type="ECO:0000256" key="1">
    <source>
        <dbReference type="SAM" id="MobiDB-lite"/>
    </source>
</evidence>
<gene>
    <name evidence="3" type="ORF">PoB_002456100</name>
</gene>
<dbReference type="EMBL" id="BLXT01002832">
    <property type="protein sequence ID" value="GFN98055.1"/>
    <property type="molecule type" value="Genomic_DNA"/>
</dbReference>
<feature type="compositionally biased region" description="Polar residues" evidence="1">
    <location>
        <begin position="62"/>
        <end position="71"/>
    </location>
</feature>
<name>A0AAV3ZQ42_9GAST</name>